<keyword evidence="5 9" id="KW-0732">Signal</keyword>
<dbReference type="InterPro" id="IPR041033">
    <property type="entry name" value="SpaA_PFL_dom_1"/>
</dbReference>
<dbReference type="GO" id="GO:0007155">
    <property type="term" value="P:cell adhesion"/>
    <property type="evidence" value="ECO:0007669"/>
    <property type="project" value="InterPro"/>
</dbReference>
<evidence type="ECO:0000313" key="14">
    <source>
        <dbReference type="Proteomes" id="UP000216451"/>
    </source>
</evidence>
<feature type="domain" description="SpaA-like prealbumin fold" evidence="11">
    <location>
        <begin position="953"/>
        <end position="1022"/>
    </location>
</feature>
<evidence type="ECO:0000256" key="7">
    <source>
        <dbReference type="SAM" id="MobiDB-lite"/>
    </source>
</evidence>
<reference evidence="13 14" key="1">
    <citation type="journal article" date="2017" name="BMC Genomics">
        <title>Comparative genomic and phylogenomic analyses of the Bifidobacteriaceae family.</title>
        <authorList>
            <person name="Lugli G.A."/>
            <person name="Milani C."/>
            <person name="Turroni F."/>
            <person name="Duranti S."/>
            <person name="Mancabelli L."/>
            <person name="Mangifesta M."/>
            <person name="Ferrario C."/>
            <person name="Modesto M."/>
            <person name="Mattarelli P."/>
            <person name="Jiri K."/>
            <person name="van Sinderen D."/>
            <person name="Ventura M."/>
        </authorList>
    </citation>
    <scope>NUCLEOTIDE SEQUENCE [LARGE SCALE GENOMIC DNA]</scope>
    <source>
        <strain evidence="13 14">LMG 28769</strain>
    </source>
</reference>
<keyword evidence="8" id="KW-1133">Transmembrane helix</keyword>
<accession>A0A261G9N9</accession>
<comment type="similarity">
    <text evidence="2">Belongs to the serine-aspartate repeat-containing protein (SDr) family.</text>
</comment>
<dbReference type="Gene3D" id="2.60.40.740">
    <property type="match status" value="5"/>
</dbReference>
<dbReference type="InterPro" id="IPR041171">
    <property type="entry name" value="SDR_Ig"/>
</dbReference>
<dbReference type="Pfam" id="PF05737">
    <property type="entry name" value="Collagen_bind"/>
    <property type="match status" value="5"/>
</dbReference>
<feature type="chain" id="PRO_5012424251" evidence="9">
    <location>
        <begin position="40"/>
        <end position="1671"/>
    </location>
</feature>
<dbReference type="RefSeq" id="WP_094692359.1">
    <property type="nucleotide sequence ID" value="NZ_JBDNOR010000013.1"/>
</dbReference>
<comment type="subcellular location">
    <subcellularLocation>
        <location evidence="1">Secreted</location>
        <location evidence="1">Cell wall</location>
        <topology evidence="1">Peptidoglycan-anchor</topology>
    </subcellularLocation>
</comment>
<dbReference type="EMBL" id="MWXA01000003">
    <property type="protein sequence ID" value="OZG67706.1"/>
    <property type="molecule type" value="Genomic_DNA"/>
</dbReference>
<feature type="region of interest" description="Disordered" evidence="7">
    <location>
        <begin position="704"/>
        <end position="730"/>
    </location>
</feature>
<evidence type="ECO:0000256" key="5">
    <source>
        <dbReference type="ARBA" id="ARBA00022729"/>
    </source>
</evidence>
<evidence type="ECO:0000259" key="10">
    <source>
        <dbReference type="Pfam" id="PF05737"/>
    </source>
</evidence>
<feature type="domain" description="Collagen binding" evidence="10">
    <location>
        <begin position="651"/>
        <end position="756"/>
    </location>
</feature>
<comment type="caution">
    <text evidence="13">The sequence shown here is derived from an EMBL/GenBank/DDBJ whole genome shotgun (WGS) entry which is preliminary data.</text>
</comment>
<dbReference type="SUPFAM" id="SSF49401">
    <property type="entry name" value="Bacterial adhesins"/>
    <property type="match status" value="6"/>
</dbReference>
<dbReference type="PANTHER" id="PTHR36108:SF13">
    <property type="entry name" value="COLOSSIN-B-RELATED"/>
    <property type="match status" value="1"/>
</dbReference>
<keyword evidence="8" id="KW-0812">Transmembrane</keyword>
<feature type="compositionally biased region" description="Polar residues" evidence="7">
    <location>
        <begin position="636"/>
        <end position="654"/>
    </location>
</feature>
<feature type="domain" description="SpaA-like prealbumin fold" evidence="11">
    <location>
        <begin position="1151"/>
        <end position="1237"/>
    </location>
</feature>
<keyword evidence="14" id="KW-1185">Reference proteome</keyword>
<evidence type="ECO:0000313" key="13">
    <source>
        <dbReference type="EMBL" id="OZG67706.1"/>
    </source>
</evidence>
<evidence type="ECO:0000256" key="4">
    <source>
        <dbReference type="ARBA" id="ARBA00022525"/>
    </source>
</evidence>
<dbReference type="GeneID" id="98295031"/>
<feature type="region of interest" description="Disordered" evidence="7">
    <location>
        <begin position="470"/>
        <end position="496"/>
    </location>
</feature>
<evidence type="ECO:0000256" key="3">
    <source>
        <dbReference type="ARBA" id="ARBA00022512"/>
    </source>
</evidence>
<feature type="domain" description="Collagen binding" evidence="10">
    <location>
        <begin position="797"/>
        <end position="928"/>
    </location>
</feature>
<dbReference type="OrthoDB" id="134475at2"/>
<feature type="domain" description="SpaA-like prealbumin fold" evidence="11">
    <location>
        <begin position="1436"/>
        <end position="1518"/>
    </location>
</feature>
<protein>
    <submittedName>
        <fullName evidence="13">Cna protein B-type domain-containing protein</fullName>
    </submittedName>
</protein>
<dbReference type="GO" id="GO:0005518">
    <property type="term" value="F:collagen binding"/>
    <property type="evidence" value="ECO:0007669"/>
    <property type="project" value="InterPro"/>
</dbReference>
<feature type="transmembrane region" description="Helical" evidence="8">
    <location>
        <begin position="1641"/>
        <end position="1662"/>
    </location>
</feature>
<name>A0A261G9N9_9BIFI</name>
<feature type="region of interest" description="Disordered" evidence="7">
    <location>
        <begin position="625"/>
        <end position="654"/>
    </location>
</feature>
<evidence type="ECO:0000256" key="6">
    <source>
        <dbReference type="ARBA" id="ARBA00023088"/>
    </source>
</evidence>
<dbReference type="Pfam" id="PF17802">
    <property type="entry name" value="SpaA"/>
    <property type="match status" value="7"/>
</dbReference>
<feature type="domain" description="SDR-like Ig" evidence="12">
    <location>
        <begin position="88"/>
        <end position="178"/>
    </location>
</feature>
<feature type="domain" description="Collagen binding" evidence="10">
    <location>
        <begin position="377"/>
        <end position="496"/>
    </location>
</feature>
<organism evidence="13 14">
    <name type="scientific">Bifidobacterium aquikefiri</name>
    <dbReference type="NCBI Taxonomy" id="1653207"/>
    <lineage>
        <taxon>Bacteria</taxon>
        <taxon>Bacillati</taxon>
        <taxon>Actinomycetota</taxon>
        <taxon>Actinomycetes</taxon>
        <taxon>Bifidobacteriales</taxon>
        <taxon>Bifidobacteriaceae</taxon>
        <taxon>Bifidobacterium</taxon>
    </lineage>
</organism>
<feature type="region of interest" description="Disordered" evidence="7">
    <location>
        <begin position="923"/>
        <end position="952"/>
    </location>
</feature>
<feature type="domain" description="SpaA-like prealbumin fold" evidence="11">
    <location>
        <begin position="1530"/>
        <end position="1615"/>
    </location>
</feature>
<feature type="domain" description="SpaA-like prealbumin fold" evidence="11">
    <location>
        <begin position="1051"/>
        <end position="1144"/>
    </location>
</feature>
<keyword evidence="8" id="KW-0472">Membrane</keyword>
<dbReference type="Proteomes" id="UP000216451">
    <property type="component" value="Unassembled WGS sequence"/>
</dbReference>
<feature type="domain" description="SpaA-like prealbumin fold" evidence="11">
    <location>
        <begin position="1246"/>
        <end position="1331"/>
    </location>
</feature>
<evidence type="ECO:0000256" key="1">
    <source>
        <dbReference type="ARBA" id="ARBA00004168"/>
    </source>
</evidence>
<evidence type="ECO:0000256" key="9">
    <source>
        <dbReference type="SAM" id="SignalP"/>
    </source>
</evidence>
<keyword evidence="6" id="KW-0572">Peptidoglycan-anchor</keyword>
<evidence type="ECO:0000259" key="11">
    <source>
        <dbReference type="Pfam" id="PF17802"/>
    </source>
</evidence>
<sequence length="1671" mass="178003">MKKSSSLPKTGIVQKILAFLVAVATLVVVFQTSSQTAAADDQTVTHPLDISTCLPDPKAPATEKTIITDATTSFTDANGGQVDPLNVNKDTNVKLHYDWAIPNSVNEACDLQAGDYFTFKLPAGVQARQASGSLGDYGTYSIATDGTVTFVFNNQVESNDTISGDFDFSSTISTTTSTGKQTITIPTTEEPKNTTIVVNPIGGSDITKSGTLTGADGSGKNPTGITWDVIINTDGKNLKNATVADTMPSATDKTDTSTTTVSSSLDKLVVYPLTVNLDGNVTATGDPLVKDTDYTVNADGTIAFIGKYADTYSAFKIEYQTSLDNSQVPQDGGNYPFDNTAYLSSDGQPTAHAEASTTAEYGKFINKSFQGQDNHGGQLYNWEIDYNGQNKSLPAGTTITDTLSEGQVFNQDAESIALVYADSGNATPIKYKVAYSADGVKPAVMTITFLQEVDSAVKITYQSKVTSPIDADTSDATEQISNTATSNGSSTDAHSRNLNQQGLTKTVSAVNYDAKQVTWKYDINMARQEMSNWQLKDTVPEGLTVDYDSFKLVDTDDTSADLKEGTAFTVTKTDTGFTVDFIGPLAGDTKDSVAKDWYTLTYTTTFDTSQLPSAGKWTNTGKSTWYDQDKNEHDNSSQADFAPNTNFQKDGSKSGSYNPVTKRITWTVVVNYNQRKLSGATISDKILGNQTYVEGSAKLSEASISADNNGTASATTDVTSQYKPSYDDNSKTVSVELPDGSTHAYILTFETSLEGTVIGSDSTGEFNDNPVKNDAIYTNDSKSSTLHGEVTVPNAGNFVEKTGSQSTQNGAYVNWNITVNKSQSTLSDVKLLDEPTANQIIDENSIAIYPETTVDGNTFTPHTDQPLVKDVDYSVDLTTGSDGTQKLIIKFLKQINSAYSVQYNSLIQSDEDQPTLGNTVTITGDGSETITDNTSTSTRVQNSGGSSTGKNTNLLIQKTDKDTGKALPGAQFELFSVVNNKPSVQLRAGTTDDNGQLKWQNVKSGKYILVETQAPNGYVIPTDLASGRAIDINYDNAQNDYVEEDVTNQQGKLSIEKTDGDTSKPLAGATFALYQCPSDSACDSNGTLVSDSLKTDENGKATYTGLNAGSYYVVEKSAPAGYELNSQVQKFTINGSNIEQSESFTNAEKTGSVVLTKTDSDTGKVLAGVGFNLYDSSDKIVKEGLTTGSDGKITVNDLKPGNYYFKETSAPAGYSFDKDKQWTFTVDLQTSEKIATVNATNAEITGSVVLTKTDSDTGDPLAGAVFDLYSKAGVLVKSGLSTDSKGQISYDGLKPGDYYFKEVSAPAGYSFDKDKQWTFTVDLQTSEKVATVDATNAEKTGSVVLTKTDSDTNKALAGAVFSLYKDGQTDALKTDLTTGSDGTVTVDGLKPGDYYFVEIQAPAGYVLNDSKLNFTVELQTEVKVATASATNAEKTGSVVLTKTDSDTNKPLAKAMFDLYKADGTKLQSGIETPENGTVTVDGLKPGDYYFVETQAPAGYVLNASKLPFTIELQTETKVATVSAPNAEITGSVVLTKTDSATGKALAGAVFSLYKADGTKIKDGLKTGANGKLTVNNLKPGDYYFQETQAPGGYRLNSNKLKFTVVLQTKEIDAAVNAKNVKIPAAEQKSTGESPLAKTGTAIAGIAGVAAILALLGFGSVFARSKYSNRRH</sequence>
<feature type="domain" description="Collagen binding" evidence="10">
    <location>
        <begin position="513"/>
        <end position="632"/>
    </location>
</feature>
<dbReference type="Gene3D" id="2.60.40.10">
    <property type="entry name" value="Immunoglobulins"/>
    <property type="match status" value="7"/>
</dbReference>
<dbReference type="InterPro" id="IPR011252">
    <property type="entry name" value="Fibrogen-bd_dom1"/>
</dbReference>
<dbReference type="PANTHER" id="PTHR36108">
    <property type="entry name" value="COLOSSIN-B-RELATED"/>
    <property type="match status" value="1"/>
</dbReference>
<feature type="domain" description="SpaA-like prealbumin fold" evidence="11">
    <location>
        <begin position="1341"/>
        <end position="1424"/>
    </location>
</feature>
<keyword evidence="3" id="KW-0134">Cell wall</keyword>
<dbReference type="InterPro" id="IPR013783">
    <property type="entry name" value="Ig-like_fold"/>
</dbReference>
<gene>
    <name evidence="13" type="ORF">BAQU_0350</name>
</gene>
<dbReference type="Gene3D" id="2.60.40.1280">
    <property type="match status" value="1"/>
</dbReference>
<feature type="compositionally biased region" description="Polar residues" evidence="7">
    <location>
        <begin position="704"/>
        <end position="723"/>
    </location>
</feature>
<feature type="compositionally biased region" description="Polar residues" evidence="7">
    <location>
        <begin position="474"/>
        <end position="496"/>
    </location>
</feature>
<dbReference type="Pfam" id="PF17961">
    <property type="entry name" value="Big_8"/>
    <property type="match status" value="1"/>
</dbReference>
<proteinExistence type="inferred from homology"/>
<dbReference type="InterPro" id="IPR008966">
    <property type="entry name" value="Adhesion_dom_sf"/>
</dbReference>
<feature type="signal peptide" evidence="9">
    <location>
        <begin position="1"/>
        <end position="39"/>
    </location>
</feature>
<dbReference type="SUPFAM" id="SSF49478">
    <property type="entry name" value="Cna protein B-type domain"/>
    <property type="match status" value="7"/>
</dbReference>
<keyword evidence="4" id="KW-0964">Secreted</keyword>
<evidence type="ECO:0000259" key="12">
    <source>
        <dbReference type="Pfam" id="PF17961"/>
    </source>
</evidence>
<dbReference type="GO" id="GO:0005975">
    <property type="term" value="P:carbohydrate metabolic process"/>
    <property type="evidence" value="ECO:0007669"/>
    <property type="project" value="UniProtKB-ARBA"/>
</dbReference>
<feature type="domain" description="Collagen binding" evidence="10">
    <location>
        <begin position="220"/>
        <end position="346"/>
    </location>
</feature>
<dbReference type="InterPro" id="IPR008456">
    <property type="entry name" value="Collagen-bd_dom"/>
</dbReference>
<evidence type="ECO:0000256" key="8">
    <source>
        <dbReference type="SAM" id="Phobius"/>
    </source>
</evidence>
<evidence type="ECO:0000256" key="2">
    <source>
        <dbReference type="ARBA" id="ARBA00007257"/>
    </source>
</evidence>